<protein>
    <recommendedName>
        <fullName evidence="1">BLUF domain-containing protein</fullName>
    </recommendedName>
</protein>
<dbReference type="Gene3D" id="3.30.70.100">
    <property type="match status" value="1"/>
</dbReference>
<evidence type="ECO:0000313" key="3">
    <source>
        <dbReference type="Proteomes" id="UP001549145"/>
    </source>
</evidence>
<proteinExistence type="predicted"/>
<dbReference type="InterPro" id="IPR007024">
    <property type="entry name" value="BLUF_domain"/>
</dbReference>
<dbReference type="RefSeq" id="WP_238278278.1">
    <property type="nucleotide sequence ID" value="NZ_BPQL01000034.1"/>
</dbReference>
<dbReference type="Pfam" id="PF04940">
    <property type="entry name" value="BLUF"/>
    <property type="match status" value="1"/>
</dbReference>
<keyword evidence="3" id="KW-1185">Reference proteome</keyword>
<comment type="caution">
    <text evidence="2">The sequence shown here is derived from an EMBL/GenBank/DDBJ whole genome shotgun (WGS) entry which is preliminary data.</text>
</comment>
<feature type="domain" description="BLUF" evidence="1">
    <location>
        <begin position="3"/>
        <end position="93"/>
    </location>
</feature>
<dbReference type="Proteomes" id="UP001549145">
    <property type="component" value="Unassembled WGS sequence"/>
</dbReference>
<evidence type="ECO:0000313" key="2">
    <source>
        <dbReference type="EMBL" id="MET3692010.1"/>
    </source>
</evidence>
<evidence type="ECO:0000259" key="1">
    <source>
        <dbReference type="PROSITE" id="PS50925"/>
    </source>
</evidence>
<dbReference type="SUPFAM" id="SSF54975">
    <property type="entry name" value="Acylphosphatase/BLUF domain-like"/>
    <property type="match status" value="1"/>
</dbReference>
<dbReference type="PROSITE" id="PS50925">
    <property type="entry name" value="BLUF"/>
    <property type="match status" value="1"/>
</dbReference>
<organism evidence="2 3">
    <name type="scientific">Methylobacterium goesingense</name>
    <dbReference type="NCBI Taxonomy" id="243690"/>
    <lineage>
        <taxon>Bacteria</taxon>
        <taxon>Pseudomonadati</taxon>
        <taxon>Pseudomonadota</taxon>
        <taxon>Alphaproteobacteria</taxon>
        <taxon>Hyphomicrobiales</taxon>
        <taxon>Methylobacteriaceae</taxon>
        <taxon>Methylobacterium</taxon>
    </lineage>
</organism>
<accession>A0ABV2L5F9</accession>
<dbReference type="InterPro" id="IPR036046">
    <property type="entry name" value="Acylphosphatase-like_dom_sf"/>
</dbReference>
<dbReference type="EMBL" id="JBEPMM010000003">
    <property type="protein sequence ID" value="MET3692010.1"/>
    <property type="molecule type" value="Genomic_DNA"/>
</dbReference>
<dbReference type="SMART" id="SM01034">
    <property type="entry name" value="BLUF"/>
    <property type="match status" value="1"/>
</dbReference>
<name>A0ABV2L5F9_9HYPH</name>
<gene>
    <name evidence="2" type="ORF">ABID43_001541</name>
</gene>
<reference evidence="2 3" key="1">
    <citation type="submission" date="2024-06" db="EMBL/GenBank/DDBJ databases">
        <title>Genomic Encyclopedia of Type Strains, Phase IV (KMG-IV): sequencing the most valuable type-strain genomes for metagenomic binning, comparative biology and taxonomic classification.</title>
        <authorList>
            <person name="Goeker M."/>
        </authorList>
    </citation>
    <scope>NUCLEOTIDE SEQUENCE [LARGE SCALE GENOMIC DNA]</scope>
    <source>
        <strain evidence="2 3">DSM 21331</strain>
    </source>
</reference>
<sequence>MKLVQLIYASRPFGFDQSALDSILTQSRRCNTRDGLTGALICRGDIYLQLLEGTADALDATYARIVKDDRHLEVNRLSYADATERLFPAWAMRSDPARTWMWSQDEVANGAATQASPESVLGIFRRLAAEPVEPPKLTLVSAASEGLA</sequence>